<evidence type="ECO:0000256" key="3">
    <source>
        <dbReference type="ARBA" id="ARBA00023002"/>
    </source>
</evidence>
<feature type="domain" description="FAD-binding" evidence="6">
    <location>
        <begin position="2"/>
        <end position="345"/>
    </location>
</feature>
<dbReference type="Proteomes" id="UP000256269">
    <property type="component" value="Unassembled WGS sequence"/>
</dbReference>
<feature type="binding site" evidence="5">
    <location>
        <position position="291"/>
    </location>
    <ligand>
        <name>FAD</name>
        <dbReference type="ChEBI" id="CHEBI:57692"/>
    </ligand>
</feature>
<comment type="cofactor">
    <cofactor evidence="5">
        <name>FAD</name>
        <dbReference type="ChEBI" id="CHEBI:57692"/>
    </cofactor>
</comment>
<dbReference type="InterPro" id="IPR043683">
    <property type="entry name" value="TetX_monooxygenase"/>
</dbReference>
<keyword evidence="8" id="KW-1185">Reference proteome</keyword>
<keyword evidence="5" id="KW-0521">NADP</keyword>
<comment type="catalytic activity">
    <reaction evidence="5">
        <text>a tetracycline + NADPH + O2 + H(+) = an 11a-hydroxytetracycline + NADP(+) + H2O</text>
        <dbReference type="Rhea" id="RHEA:61444"/>
        <dbReference type="ChEBI" id="CHEBI:15377"/>
        <dbReference type="ChEBI" id="CHEBI:15378"/>
        <dbReference type="ChEBI" id="CHEBI:15379"/>
        <dbReference type="ChEBI" id="CHEBI:57783"/>
        <dbReference type="ChEBI" id="CHEBI:58349"/>
        <dbReference type="ChEBI" id="CHEBI:144644"/>
        <dbReference type="ChEBI" id="CHEBI:144645"/>
    </reaction>
</comment>
<dbReference type="GO" id="GO:0071949">
    <property type="term" value="F:FAD binding"/>
    <property type="evidence" value="ECO:0007669"/>
    <property type="project" value="InterPro"/>
</dbReference>
<comment type="caution">
    <text evidence="7">The sequence shown here is derived from an EMBL/GenBank/DDBJ whole genome shotgun (WGS) entry which is preliminary data.</text>
</comment>
<feature type="binding site" evidence="5">
    <location>
        <position position="38"/>
    </location>
    <ligand>
        <name>NADPH</name>
        <dbReference type="ChEBI" id="CHEBI:57783"/>
    </ligand>
</feature>
<dbReference type="SUPFAM" id="SSF51905">
    <property type="entry name" value="FAD/NAD(P)-binding domain"/>
    <property type="match status" value="1"/>
</dbReference>
<dbReference type="RefSeq" id="WP_116177119.1">
    <property type="nucleotide sequence ID" value="NZ_CP144375.1"/>
</dbReference>
<dbReference type="InterPro" id="IPR002938">
    <property type="entry name" value="FAD-bd"/>
</dbReference>
<comment type="function">
    <text evidence="5">An FAD-requiring monooxygenase active on some tetracycline antibiotic derivatives, which leads to their inactivation. Hydroxylates carbon 11a of tetracycline and some analogs.</text>
</comment>
<keyword evidence="4 5" id="KW-0503">Monooxygenase</keyword>
<keyword evidence="2 5" id="KW-0274">FAD</keyword>
<dbReference type="AlphaFoldDB" id="A0A3E0HEI4"/>
<feature type="binding site" evidence="5">
    <location>
        <position position="101"/>
    </location>
    <ligand>
        <name>FAD</name>
        <dbReference type="ChEBI" id="CHEBI:57692"/>
    </ligand>
</feature>
<dbReference type="PRINTS" id="PR00420">
    <property type="entry name" value="RNGMNOXGNASE"/>
</dbReference>
<sequence>MKVTIVGGGLGGLTLARVLHVNGVDATVYELDASPTARDQGGTLDMHEESGQRALRAAGLYDEFRAVARDEGEAMRLLDGKGFVYHEDVPDEPGGRPEVDRSELKRILVQSLPVDTVRWGTKVVGVDPAVITLADGTTVESDLIVGADGAWSKVRPLLSDARPVYSGLSFVEAHLSDVDAKYPGSAAFVGPGTMFALADGKGVIAQRNGDGRIRVYIAMRAADENWVAADVVDPADPVQTRLRLLEIFDDFAEPLRALIADGDDVFVPRPIHALPVGHHWSRVPGVTLLGDAAHLMSPFAGEGANLAMLDGAELALALTSHDDVEQALTAYEAAMFPRAEAAARESATNLVVCFEPDGPARLLARMAG</sequence>
<accession>A0A3E0HEI4</accession>
<keyword evidence="1 5" id="KW-0285">Flavoprotein</keyword>
<comment type="similarity">
    <text evidence="5">Belongs to the aromatic-ring hydroxylase family. TetX subfamily.</text>
</comment>
<dbReference type="Gene3D" id="3.50.50.60">
    <property type="entry name" value="FAD/NAD(P)-binding domain"/>
    <property type="match status" value="1"/>
</dbReference>
<keyword evidence="5" id="KW-0547">Nucleotide-binding</keyword>
<dbReference type="EMBL" id="QUNO01000009">
    <property type="protein sequence ID" value="REH43681.1"/>
    <property type="molecule type" value="Genomic_DNA"/>
</dbReference>
<dbReference type="OrthoDB" id="3217377at2"/>
<proteinExistence type="inferred from homology"/>
<dbReference type="InterPro" id="IPR036188">
    <property type="entry name" value="FAD/NAD-bd_sf"/>
</dbReference>
<dbReference type="PANTHER" id="PTHR46972:SF1">
    <property type="entry name" value="FAD DEPENDENT OXIDOREDUCTASE DOMAIN-CONTAINING PROTEIN"/>
    <property type="match status" value="1"/>
</dbReference>
<dbReference type="PANTHER" id="PTHR46972">
    <property type="entry name" value="MONOOXYGENASE ASQM-RELATED"/>
    <property type="match status" value="1"/>
</dbReference>
<gene>
    <name evidence="7" type="ORF">BCF44_109224</name>
</gene>
<evidence type="ECO:0000256" key="1">
    <source>
        <dbReference type="ARBA" id="ARBA00022630"/>
    </source>
</evidence>
<dbReference type="Pfam" id="PF01494">
    <property type="entry name" value="FAD_binding_3"/>
    <property type="match status" value="1"/>
</dbReference>
<evidence type="ECO:0000259" key="6">
    <source>
        <dbReference type="Pfam" id="PF01494"/>
    </source>
</evidence>
<evidence type="ECO:0000256" key="5">
    <source>
        <dbReference type="HAMAP-Rule" id="MF_00845"/>
    </source>
</evidence>
<dbReference type="GO" id="GO:0046677">
    <property type="term" value="P:response to antibiotic"/>
    <property type="evidence" value="ECO:0007669"/>
    <property type="project" value="InterPro"/>
</dbReference>
<comment type="subcellular location">
    <subcellularLocation>
        <location evidence="5">Cytoplasm</location>
    </subcellularLocation>
</comment>
<protein>
    <recommendedName>
        <fullName evidence="5">Flavin-dependent monooxygenase</fullName>
    </recommendedName>
    <alternativeName>
        <fullName evidence="5">TetX monooxygenase</fullName>
        <shortName evidence="5">TetX</shortName>
        <ecNumber evidence="5">1.14.13.-</ecNumber>
    </alternativeName>
</protein>
<organism evidence="7 8">
    <name type="scientific">Kutzneria buriramensis</name>
    <dbReference type="NCBI Taxonomy" id="1045776"/>
    <lineage>
        <taxon>Bacteria</taxon>
        <taxon>Bacillati</taxon>
        <taxon>Actinomycetota</taxon>
        <taxon>Actinomycetes</taxon>
        <taxon>Pseudonocardiales</taxon>
        <taxon>Pseudonocardiaceae</taxon>
        <taxon>Kutzneria</taxon>
    </lineage>
</organism>
<keyword evidence="3 5" id="KW-0560">Oxidoreductase</keyword>
<dbReference type="EC" id="1.14.13.-" evidence="5"/>
<keyword evidence="5" id="KW-0963">Cytoplasm</keyword>
<dbReference type="HAMAP" id="MF_00845">
    <property type="entry name" value="TetX_monooxygenase"/>
    <property type="match status" value="1"/>
</dbReference>
<reference evidence="7 8" key="1">
    <citation type="submission" date="2018-08" db="EMBL/GenBank/DDBJ databases">
        <title>Genomic Encyclopedia of Archaeal and Bacterial Type Strains, Phase II (KMG-II): from individual species to whole genera.</title>
        <authorList>
            <person name="Goeker M."/>
        </authorList>
    </citation>
    <scope>NUCLEOTIDE SEQUENCE [LARGE SCALE GENOMIC DNA]</scope>
    <source>
        <strain evidence="7 8">DSM 45791</strain>
    </source>
</reference>
<comment type="subunit">
    <text evidence="5">Monomer.</text>
</comment>
<dbReference type="GO" id="GO:0004497">
    <property type="term" value="F:monooxygenase activity"/>
    <property type="evidence" value="ECO:0007669"/>
    <property type="project" value="UniProtKB-UniRule"/>
</dbReference>
<evidence type="ECO:0000313" key="8">
    <source>
        <dbReference type="Proteomes" id="UP000256269"/>
    </source>
</evidence>
<evidence type="ECO:0000313" key="7">
    <source>
        <dbReference type="EMBL" id="REH43681.1"/>
    </source>
</evidence>
<name>A0A3E0HEI4_9PSEU</name>
<evidence type="ECO:0000256" key="2">
    <source>
        <dbReference type="ARBA" id="ARBA00022827"/>
    </source>
</evidence>
<dbReference type="GO" id="GO:0005737">
    <property type="term" value="C:cytoplasm"/>
    <property type="evidence" value="ECO:0007669"/>
    <property type="project" value="UniProtKB-SubCell"/>
</dbReference>
<evidence type="ECO:0000256" key="4">
    <source>
        <dbReference type="ARBA" id="ARBA00023033"/>
    </source>
</evidence>
<comment type="domain">
    <text evidence="5">Consists of an N-terminal FAD-binding domain with a Rossman fold and a C-terminal substrate-binding domain.</text>
</comment>
<feature type="binding site" evidence="5">
    <location>
        <position position="45"/>
    </location>
    <ligand>
        <name>FAD</name>
        <dbReference type="ChEBI" id="CHEBI:57692"/>
    </ligand>
</feature>